<protein>
    <recommendedName>
        <fullName evidence="3">GIY-YIG domain-containing protein</fullName>
    </recommendedName>
</protein>
<reference evidence="1 2" key="1">
    <citation type="journal article" date="2016" name="Front. Microbiol.">
        <title>Comprehensive Phylogenetic Analysis of Bovine Non-aureus Staphylococci Species Based on Whole-Genome Sequencing.</title>
        <authorList>
            <person name="Naushad S."/>
            <person name="Barkema H.W."/>
            <person name="Luby C."/>
            <person name="Condas L.A."/>
            <person name="Nobrega D.B."/>
            <person name="Carson D.A."/>
            <person name="De Buck J."/>
        </authorList>
    </citation>
    <scope>NUCLEOTIDE SEQUENCE [LARGE SCALE GENOMIC DNA]</scope>
    <source>
        <strain evidence="1 2">SNUC 4554</strain>
    </source>
</reference>
<sequence>MNPENLKHLLSIKKMGIKDSYYIYFLFRDTEIVYIGYSKNIDFAITKHYKNDNMKFDSHAEIEIKDKEIDELLDRVALNILVYNPIYNSEIPSSCKYFKSLDQIKKKFRKNKTELNKHVKENNLKYVGVINGISYFDIREFYTFNYIKNY</sequence>
<comment type="caution">
    <text evidence="1">The sequence shown here is derived from an EMBL/GenBank/DDBJ whole genome shotgun (WGS) entry which is preliminary data.</text>
</comment>
<evidence type="ECO:0000313" key="2">
    <source>
        <dbReference type="Proteomes" id="UP000286317"/>
    </source>
</evidence>
<dbReference type="AlphaFoldDB" id="A0A418ICV7"/>
<gene>
    <name evidence="1" type="ORF">BU112_12345</name>
</gene>
<accession>A0A418ICV7</accession>
<dbReference type="Proteomes" id="UP000286317">
    <property type="component" value="Unassembled WGS sequence"/>
</dbReference>
<organism evidence="1 2">
    <name type="scientific">Staphylococcus shinii</name>
    <dbReference type="NCBI Taxonomy" id="2912228"/>
    <lineage>
        <taxon>Bacteria</taxon>
        <taxon>Bacillati</taxon>
        <taxon>Bacillota</taxon>
        <taxon>Bacilli</taxon>
        <taxon>Bacillales</taxon>
        <taxon>Staphylococcaceae</taxon>
        <taxon>Staphylococcus</taxon>
    </lineage>
</organism>
<name>A0A418ICV7_9STAP</name>
<dbReference type="RefSeq" id="WP_107549059.1">
    <property type="nucleotide sequence ID" value="NZ_PZEI01000089.1"/>
</dbReference>
<dbReference type="EMBL" id="QXUF01000110">
    <property type="protein sequence ID" value="RIM97714.1"/>
    <property type="molecule type" value="Genomic_DNA"/>
</dbReference>
<proteinExistence type="predicted"/>
<evidence type="ECO:0000313" key="1">
    <source>
        <dbReference type="EMBL" id="RIM97714.1"/>
    </source>
</evidence>
<keyword evidence="2" id="KW-1185">Reference proteome</keyword>
<evidence type="ECO:0008006" key="3">
    <source>
        <dbReference type="Google" id="ProtNLM"/>
    </source>
</evidence>